<evidence type="ECO:0000313" key="2">
    <source>
        <dbReference type="Proteomes" id="UP001066276"/>
    </source>
</evidence>
<dbReference type="EMBL" id="JANPWB010000005">
    <property type="protein sequence ID" value="KAJ1189929.1"/>
    <property type="molecule type" value="Genomic_DNA"/>
</dbReference>
<comment type="caution">
    <text evidence="1">The sequence shown here is derived from an EMBL/GenBank/DDBJ whole genome shotgun (WGS) entry which is preliminary data.</text>
</comment>
<accession>A0AAV7UN68</accession>
<reference evidence="1" key="1">
    <citation type="journal article" date="2022" name="bioRxiv">
        <title>Sequencing and chromosome-scale assembly of the giantPleurodeles waltlgenome.</title>
        <authorList>
            <person name="Brown T."/>
            <person name="Elewa A."/>
            <person name="Iarovenko S."/>
            <person name="Subramanian E."/>
            <person name="Araus A.J."/>
            <person name="Petzold A."/>
            <person name="Susuki M."/>
            <person name="Suzuki K.-i.T."/>
            <person name="Hayashi T."/>
            <person name="Toyoda A."/>
            <person name="Oliveira C."/>
            <person name="Osipova E."/>
            <person name="Leigh N.D."/>
            <person name="Simon A."/>
            <person name="Yun M.H."/>
        </authorList>
    </citation>
    <scope>NUCLEOTIDE SEQUENCE</scope>
    <source>
        <strain evidence="1">20211129_DDA</strain>
        <tissue evidence="1">Liver</tissue>
    </source>
</reference>
<dbReference type="Proteomes" id="UP001066276">
    <property type="component" value="Chromosome 3_1"/>
</dbReference>
<gene>
    <name evidence="1" type="ORF">NDU88_006671</name>
</gene>
<keyword evidence="2" id="KW-1185">Reference proteome</keyword>
<dbReference type="AlphaFoldDB" id="A0AAV7UN68"/>
<proteinExistence type="predicted"/>
<organism evidence="1 2">
    <name type="scientific">Pleurodeles waltl</name>
    <name type="common">Iberian ribbed newt</name>
    <dbReference type="NCBI Taxonomy" id="8319"/>
    <lineage>
        <taxon>Eukaryota</taxon>
        <taxon>Metazoa</taxon>
        <taxon>Chordata</taxon>
        <taxon>Craniata</taxon>
        <taxon>Vertebrata</taxon>
        <taxon>Euteleostomi</taxon>
        <taxon>Amphibia</taxon>
        <taxon>Batrachia</taxon>
        <taxon>Caudata</taxon>
        <taxon>Salamandroidea</taxon>
        <taxon>Salamandridae</taxon>
        <taxon>Pleurodelinae</taxon>
        <taxon>Pleurodeles</taxon>
    </lineage>
</organism>
<evidence type="ECO:0000313" key="1">
    <source>
        <dbReference type="EMBL" id="KAJ1189929.1"/>
    </source>
</evidence>
<sequence length="189" mass="20986">MLGPRSQRLQGHEQAGGCRALVDAGVYTKWPPPTADGNRAAQRNSPRVPRREFQVWPQLFTSLGLRASLSVVFCGSGFSWPLRFLLTALSLLLTRILRSCPRHLPLAEVGDRHTCFSFPSRRDSGAQLSAGNSKCGRGSSPLWVCGLRVSRAPRFRFQFAALLPFICDVSLARQDPLLVPPSLSFRRDR</sequence>
<name>A0AAV7UN68_PLEWA</name>
<protein>
    <submittedName>
        <fullName evidence="1">Uncharacterized protein</fullName>
    </submittedName>
</protein>